<dbReference type="Proteomes" id="UP000309340">
    <property type="component" value="Unassembled WGS sequence"/>
</dbReference>
<proteinExistence type="predicted"/>
<keyword evidence="1" id="KW-0175">Coiled coil</keyword>
<feature type="compositionally biased region" description="Polar residues" evidence="2">
    <location>
        <begin position="251"/>
        <end position="261"/>
    </location>
</feature>
<protein>
    <submittedName>
        <fullName evidence="3">Uncharacterized protein</fullName>
    </submittedName>
</protein>
<gene>
    <name evidence="3" type="ORF">B0A55_11256</name>
</gene>
<name>A0A4V5NDU5_9PEZI</name>
<evidence type="ECO:0000313" key="4">
    <source>
        <dbReference type="Proteomes" id="UP000309340"/>
    </source>
</evidence>
<feature type="compositionally biased region" description="Low complexity" evidence="2">
    <location>
        <begin position="223"/>
        <end position="236"/>
    </location>
</feature>
<evidence type="ECO:0000256" key="1">
    <source>
        <dbReference type="SAM" id="Coils"/>
    </source>
</evidence>
<dbReference type="OrthoDB" id="10069473at2759"/>
<feature type="compositionally biased region" description="Polar residues" evidence="2">
    <location>
        <begin position="98"/>
        <end position="122"/>
    </location>
</feature>
<feature type="coiled-coil region" evidence="1">
    <location>
        <begin position="51"/>
        <end position="85"/>
    </location>
</feature>
<keyword evidence="4" id="KW-1185">Reference proteome</keyword>
<evidence type="ECO:0000256" key="2">
    <source>
        <dbReference type="SAM" id="MobiDB-lite"/>
    </source>
</evidence>
<feature type="non-terminal residue" evidence="3">
    <location>
        <position position="1"/>
    </location>
</feature>
<reference evidence="3 4" key="1">
    <citation type="submission" date="2017-03" db="EMBL/GenBank/DDBJ databases">
        <title>Genomes of endolithic fungi from Antarctica.</title>
        <authorList>
            <person name="Coleine C."/>
            <person name="Masonjones S."/>
            <person name="Stajich J.E."/>
        </authorList>
    </citation>
    <scope>NUCLEOTIDE SEQUENCE [LARGE SCALE GENOMIC DNA]</scope>
    <source>
        <strain evidence="3 4">CCFEE 5184</strain>
    </source>
</reference>
<comment type="caution">
    <text evidence="3">The sequence shown here is derived from an EMBL/GenBank/DDBJ whole genome shotgun (WGS) entry which is preliminary data.</text>
</comment>
<sequence>GAEKEVAKMMDPAAVLPTPPVHAARLSAVMRSLASAQGAVEASISARKELLEGLEKLVATNRAELEKEEAAVARLATTRDTIEAKKKEVEDGIMRGLSNPSSPAVGTPTSGVPPASTMQVNGNGNGDAPETESFTPPPPAMESLTPELGGVEGMFTTSDLMALDSSTIEAIQANITAAEHPPLHSEPPPTFEPSPALSPNATGSFAIPDPLIRHPSTEYPLPSATTATATTSNNSTPGDPRLKRRKLSHAAKTSTTVNGNSDAGEVDIFGVMGAGAEGLEVDEEGVAALLGP</sequence>
<feature type="region of interest" description="Disordered" evidence="2">
    <location>
        <begin position="180"/>
        <end position="264"/>
    </location>
</feature>
<evidence type="ECO:0000313" key="3">
    <source>
        <dbReference type="EMBL" id="TKA64729.1"/>
    </source>
</evidence>
<dbReference type="EMBL" id="NAJQ01000806">
    <property type="protein sequence ID" value="TKA64729.1"/>
    <property type="molecule type" value="Genomic_DNA"/>
</dbReference>
<organism evidence="3 4">
    <name type="scientific">Friedmanniomyces simplex</name>
    <dbReference type="NCBI Taxonomy" id="329884"/>
    <lineage>
        <taxon>Eukaryota</taxon>
        <taxon>Fungi</taxon>
        <taxon>Dikarya</taxon>
        <taxon>Ascomycota</taxon>
        <taxon>Pezizomycotina</taxon>
        <taxon>Dothideomycetes</taxon>
        <taxon>Dothideomycetidae</taxon>
        <taxon>Mycosphaerellales</taxon>
        <taxon>Teratosphaeriaceae</taxon>
        <taxon>Friedmanniomyces</taxon>
    </lineage>
</organism>
<feature type="region of interest" description="Disordered" evidence="2">
    <location>
        <begin position="94"/>
        <end position="142"/>
    </location>
</feature>
<accession>A0A4V5NDU5</accession>
<dbReference type="AlphaFoldDB" id="A0A4V5NDU5"/>
<dbReference type="STRING" id="329884.A0A4V5NDU5"/>